<dbReference type="AlphaFoldDB" id="A0A1I5DXK2"/>
<evidence type="ECO:0000313" key="7">
    <source>
        <dbReference type="EMBL" id="SFO03968.1"/>
    </source>
</evidence>
<evidence type="ECO:0000259" key="6">
    <source>
        <dbReference type="SMART" id="SM00644"/>
    </source>
</evidence>
<dbReference type="STRING" id="1527.SAMN04489757_10752"/>
<feature type="domain" description="N-acetylmuramoyl-L-alanine amidase" evidence="6">
    <location>
        <begin position="73"/>
        <end position="218"/>
    </location>
</feature>
<evidence type="ECO:0000256" key="3">
    <source>
        <dbReference type="ARBA" id="ARBA00022801"/>
    </source>
</evidence>
<keyword evidence="4" id="KW-0961">Cell wall biogenesis/degradation</keyword>
<dbReference type="EC" id="3.5.1.28" evidence="2"/>
<proteinExistence type="predicted"/>
<organism evidence="7 8">
    <name type="scientific">Anaerocolumna aminovalerica</name>
    <dbReference type="NCBI Taxonomy" id="1527"/>
    <lineage>
        <taxon>Bacteria</taxon>
        <taxon>Bacillati</taxon>
        <taxon>Bacillota</taxon>
        <taxon>Clostridia</taxon>
        <taxon>Lachnospirales</taxon>
        <taxon>Lachnospiraceae</taxon>
        <taxon>Anaerocolumna</taxon>
    </lineage>
</organism>
<evidence type="ECO:0000256" key="2">
    <source>
        <dbReference type="ARBA" id="ARBA00011901"/>
    </source>
</evidence>
<reference evidence="7 8" key="1">
    <citation type="submission" date="2016-10" db="EMBL/GenBank/DDBJ databases">
        <authorList>
            <person name="de Groot N.N."/>
        </authorList>
    </citation>
    <scope>NUCLEOTIDE SEQUENCE [LARGE SCALE GENOMIC DNA]</scope>
    <source>
        <strain evidence="7 8">DSM 1283</strain>
    </source>
</reference>
<keyword evidence="5" id="KW-1133">Transmembrane helix</keyword>
<dbReference type="CDD" id="cd06583">
    <property type="entry name" value="PGRP"/>
    <property type="match status" value="1"/>
</dbReference>
<dbReference type="InterPro" id="IPR036505">
    <property type="entry name" value="Amidase/PGRP_sf"/>
</dbReference>
<dbReference type="Proteomes" id="UP000198806">
    <property type="component" value="Unassembled WGS sequence"/>
</dbReference>
<name>A0A1I5DXK2_9FIRM</name>
<feature type="transmembrane region" description="Helical" evidence="5">
    <location>
        <begin position="21"/>
        <end position="40"/>
    </location>
</feature>
<dbReference type="InterPro" id="IPR051206">
    <property type="entry name" value="NAMLAA_amidase_2"/>
</dbReference>
<dbReference type="PANTHER" id="PTHR30417">
    <property type="entry name" value="N-ACETYLMURAMOYL-L-ALANINE AMIDASE AMID"/>
    <property type="match status" value="1"/>
</dbReference>
<dbReference type="InterPro" id="IPR002502">
    <property type="entry name" value="Amidase_domain"/>
</dbReference>
<evidence type="ECO:0000256" key="1">
    <source>
        <dbReference type="ARBA" id="ARBA00001561"/>
    </source>
</evidence>
<accession>A0A1I5DXK2</accession>
<sequence length="223" mass="25779">MNRLNSKKSLRRKRFRRKVKLIFTTSILMLLLGIGILFGIKLQNLAHYQKIPKTLTIIGNRKVEQMLLTPNEYSRPQIPLKKVNSVVVHYTANPGTSAEANRNYFENLRINKTTSASSHFVIGLEGEIVQCIPLDEISYASNDRNIDTISIECCHPDETGKFNDKTYESLVALLSWLCTEYRLKTDDIIRHYDVSGKLCPLYYVNNEDAWEKLKTDVTDYMKR</sequence>
<dbReference type="SMART" id="SM00644">
    <property type="entry name" value="Ami_2"/>
    <property type="match status" value="1"/>
</dbReference>
<evidence type="ECO:0000313" key="8">
    <source>
        <dbReference type="Proteomes" id="UP000198806"/>
    </source>
</evidence>
<evidence type="ECO:0000256" key="4">
    <source>
        <dbReference type="ARBA" id="ARBA00023316"/>
    </source>
</evidence>
<gene>
    <name evidence="7" type="ORF">SAMN04489757_10752</name>
</gene>
<dbReference type="PANTHER" id="PTHR30417:SF1">
    <property type="entry name" value="N-ACETYLMURAMOYL-L-ALANINE AMIDASE AMID"/>
    <property type="match status" value="1"/>
</dbReference>
<dbReference type="OrthoDB" id="9794294at2"/>
<dbReference type="Pfam" id="PF01510">
    <property type="entry name" value="Amidase_2"/>
    <property type="match status" value="1"/>
</dbReference>
<keyword evidence="5" id="KW-0812">Transmembrane</keyword>
<dbReference type="EMBL" id="FOWD01000007">
    <property type="protein sequence ID" value="SFO03968.1"/>
    <property type="molecule type" value="Genomic_DNA"/>
</dbReference>
<dbReference type="GO" id="GO:0009254">
    <property type="term" value="P:peptidoglycan turnover"/>
    <property type="evidence" value="ECO:0007669"/>
    <property type="project" value="TreeGrafter"/>
</dbReference>
<dbReference type="SUPFAM" id="SSF55846">
    <property type="entry name" value="N-acetylmuramoyl-L-alanine amidase-like"/>
    <property type="match status" value="1"/>
</dbReference>
<keyword evidence="5" id="KW-0472">Membrane</keyword>
<keyword evidence="8" id="KW-1185">Reference proteome</keyword>
<dbReference type="Gene3D" id="3.40.80.10">
    <property type="entry name" value="Peptidoglycan recognition protein-like"/>
    <property type="match status" value="1"/>
</dbReference>
<keyword evidence="3" id="KW-0378">Hydrolase</keyword>
<dbReference type="RefSeq" id="WP_091685184.1">
    <property type="nucleotide sequence ID" value="NZ_BAABFM010000010.1"/>
</dbReference>
<dbReference type="GO" id="GO:0009253">
    <property type="term" value="P:peptidoglycan catabolic process"/>
    <property type="evidence" value="ECO:0007669"/>
    <property type="project" value="InterPro"/>
</dbReference>
<dbReference type="GO" id="GO:0008745">
    <property type="term" value="F:N-acetylmuramoyl-L-alanine amidase activity"/>
    <property type="evidence" value="ECO:0007669"/>
    <property type="project" value="UniProtKB-EC"/>
</dbReference>
<evidence type="ECO:0000256" key="5">
    <source>
        <dbReference type="SAM" id="Phobius"/>
    </source>
</evidence>
<protein>
    <recommendedName>
        <fullName evidence="2">N-acetylmuramoyl-L-alanine amidase</fullName>
        <ecNumber evidence="2">3.5.1.28</ecNumber>
    </recommendedName>
</protein>
<comment type="catalytic activity">
    <reaction evidence="1">
        <text>Hydrolyzes the link between N-acetylmuramoyl residues and L-amino acid residues in certain cell-wall glycopeptides.</text>
        <dbReference type="EC" id="3.5.1.28"/>
    </reaction>
</comment>
<dbReference type="GO" id="GO:0071555">
    <property type="term" value="P:cell wall organization"/>
    <property type="evidence" value="ECO:0007669"/>
    <property type="project" value="UniProtKB-KW"/>
</dbReference>